<keyword evidence="3" id="KW-1185">Reference proteome</keyword>
<gene>
    <name evidence="2" type="primary">AVEN_28600_1</name>
    <name evidence="2" type="ORF">NPIL_525841</name>
</gene>
<dbReference type="PANTHER" id="PTHR11360">
    <property type="entry name" value="MONOCARBOXYLATE TRANSPORTER"/>
    <property type="match status" value="1"/>
</dbReference>
<dbReference type="Gene3D" id="1.20.1250.20">
    <property type="entry name" value="MFS general substrate transporter like domains"/>
    <property type="match status" value="2"/>
</dbReference>
<evidence type="ECO:0000313" key="2">
    <source>
        <dbReference type="EMBL" id="GFT92443.1"/>
    </source>
</evidence>
<dbReference type="EMBL" id="BMAW01121092">
    <property type="protein sequence ID" value="GFT92443.1"/>
    <property type="molecule type" value="Genomic_DNA"/>
</dbReference>
<dbReference type="AlphaFoldDB" id="A0A8X6U8L5"/>
<feature type="transmembrane region" description="Helical" evidence="1">
    <location>
        <begin position="527"/>
        <end position="545"/>
    </location>
</feature>
<sequence length="556" mass="62139">MTRTGPVAGIFGQKYGLQGVMIAGGITASVTTALCFFASDIVWITVLWGVLSAIGAALTMVQIQVVVGQYFKKYRTTAGGMVFSGACAGSFLFPPLVEWLVKDYGIEGTFLIIAGLVMHTIPATMILRKPSWLRAASQKRKDYSVKDANGINYTSGSIPDVQCLRSNNKLVLKLLDLDIDNSNDTSLEKYEKDLGVVEKYEYISEVLEDMYASFQLSSTKEFYENPAFSKENVDIVPQKEKTVACIPTIQRYDLQKASKWKSSESSNWIWKKKRTSISNVSSTANVESKHYILLKIKTLLDMDPKQATDLFPDENSVLVQKNMAELGKLYNWFHLESQNVDPPEVERSVEKSNSFQNHIKRTLRLFGDPVYLLICLSRCIHFLIFVPFLTIIVDFTIDRGFREDEGSYVIAAVSFGDLIGRLCLGWVTDRGYLNLSQYMLVGLLAQGLNTASLPLMPTKAAIYTSLSIFGMLQGSLFVRHPVLVQKYMGSNVQSIAMGCMNFFPGLLGFTFPIYIGYFRDTLGTYDPIFYINGAAAALVGLLWILESQLQRCRAET</sequence>
<feature type="transmembrane region" description="Helical" evidence="1">
    <location>
        <begin position="405"/>
        <end position="424"/>
    </location>
</feature>
<protein>
    <recommendedName>
        <fullName evidence="4">Monocarboxylate transporter 9</fullName>
    </recommendedName>
</protein>
<dbReference type="OrthoDB" id="6499973at2759"/>
<organism evidence="2 3">
    <name type="scientific">Nephila pilipes</name>
    <name type="common">Giant wood spider</name>
    <name type="synonym">Nephila maculata</name>
    <dbReference type="NCBI Taxonomy" id="299642"/>
    <lineage>
        <taxon>Eukaryota</taxon>
        <taxon>Metazoa</taxon>
        <taxon>Ecdysozoa</taxon>
        <taxon>Arthropoda</taxon>
        <taxon>Chelicerata</taxon>
        <taxon>Arachnida</taxon>
        <taxon>Araneae</taxon>
        <taxon>Araneomorphae</taxon>
        <taxon>Entelegynae</taxon>
        <taxon>Araneoidea</taxon>
        <taxon>Nephilidae</taxon>
        <taxon>Nephila</taxon>
    </lineage>
</organism>
<feature type="transmembrane region" description="Helical" evidence="1">
    <location>
        <begin position="79"/>
        <end position="97"/>
    </location>
</feature>
<keyword evidence="1" id="KW-0472">Membrane</keyword>
<dbReference type="InterPro" id="IPR050327">
    <property type="entry name" value="Proton-linked_MCT"/>
</dbReference>
<feature type="transmembrane region" description="Helical" evidence="1">
    <location>
        <begin position="370"/>
        <end position="393"/>
    </location>
</feature>
<evidence type="ECO:0000313" key="3">
    <source>
        <dbReference type="Proteomes" id="UP000887013"/>
    </source>
</evidence>
<dbReference type="InterPro" id="IPR011701">
    <property type="entry name" value="MFS"/>
</dbReference>
<proteinExistence type="predicted"/>
<keyword evidence="1" id="KW-0812">Transmembrane</keyword>
<keyword evidence="1" id="KW-1133">Transmembrane helix</keyword>
<feature type="transmembrane region" description="Helical" evidence="1">
    <location>
        <begin position="109"/>
        <end position="127"/>
    </location>
</feature>
<evidence type="ECO:0000256" key="1">
    <source>
        <dbReference type="SAM" id="Phobius"/>
    </source>
</evidence>
<dbReference type="GO" id="GO:0008028">
    <property type="term" value="F:monocarboxylic acid transmembrane transporter activity"/>
    <property type="evidence" value="ECO:0007669"/>
    <property type="project" value="TreeGrafter"/>
</dbReference>
<feature type="transmembrane region" description="Helical" evidence="1">
    <location>
        <begin position="20"/>
        <end position="39"/>
    </location>
</feature>
<dbReference type="SUPFAM" id="SSF103473">
    <property type="entry name" value="MFS general substrate transporter"/>
    <property type="match status" value="1"/>
</dbReference>
<dbReference type="Pfam" id="PF07690">
    <property type="entry name" value="MFS_1"/>
    <property type="match status" value="2"/>
</dbReference>
<evidence type="ECO:0008006" key="4">
    <source>
        <dbReference type="Google" id="ProtNLM"/>
    </source>
</evidence>
<dbReference type="PANTHER" id="PTHR11360:SF303">
    <property type="entry name" value="MAJOR FACILITATOR SUPERFAMILY (MFS) PROFILE DOMAIN-CONTAINING PROTEIN"/>
    <property type="match status" value="1"/>
</dbReference>
<feature type="transmembrane region" description="Helical" evidence="1">
    <location>
        <begin position="45"/>
        <end position="67"/>
    </location>
</feature>
<dbReference type="InterPro" id="IPR036259">
    <property type="entry name" value="MFS_trans_sf"/>
</dbReference>
<feature type="transmembrane region" description="Helical" evidence="1">
    <location>
        <begin position="460"/>
        <end position="482"/>
    </location>
</feature>
<feature type="transmembrane region" description="Helical" evidence="1">
    <location>
        <begin position="494"/>
        <end position="515"/>
    </location>
</feature>
<reference evidence="2" key="1">
    <citation type="submission" date="2020-08" db="EMBL/GenBank/DDBJ databases">
        <title>Multicomponent nature underlies the extraordinary mechanical properties of spider dragline silk.</title>
        <authorList>
            <person name="Kono N."/>
            <person name="Nakamura H."/>
            <person name="Mori M."/>
            <person name="Yoshida Y."/>
            <person name="Ohtoshi R."/>
            <person name="Malay A.D."/>
            <person name="Moran D.A.P."/>
            <person name="Tomita M."/>
            <person name="Numata K."/>
            <person name="Arakawa K."/>
        </authorList>
    </citation>
    <scope>NUCLEOTIDE SEQUENCE</scope>
</reference>
<dbReference type="Proteomes" id="UP000887013">
    <property type="component" value="Unassembled WGS sequence"/>
</dbReference>
<comment type="caution">
    <text evidence="2">The sequence shown here is derived from an EMBL/GenBank/DDBJ whole genome shotgun (WGS) entry which is preliminary data.</text>
</comment>
<accession>A0A8X6U8L5</accession>
<name>A0A8X6U8L5_NEPPI</name>